<evidence type="ECO:0000313" key="4">
    <source>
        <dbReference type="EMBL" id="KKM44726.1"/>
    </source>
</evidence>
<dbReference type="InterPro" id="IPR000086">
    <property type="entry name" value="NUDIX_hydrolase_dom"/>
</dbReference>
<dbReference type="EMBL" id="LBFI01000053">
    <property type="protein sequence ID" value="KKM44726.1"/>
    <property type="molecule type" value="Genomic_DNA"/>
</dbReference>
<dbReference type="EMBL" id="PSWU01000007">
    <property type="protein sequence ID" value="PPI15103.1"/>
    <property type="molecule type" value="Genomic_DNA"/>
</dbReference>
<evidence type="ECO:0000313" key="7">
    <source>
        <dbReference type="Proteomes" id="UP000237966"/>
    </source>
</evidence>
<dbReference type="SUPFAM" id="SSF55811">
    <property type="entry name" value="Nudix"/>
    <property type="match status" value="1"/>
</dbReference>
<dbReference type="PANTHER" id="PTHR43046">
    <property type="entry name" value="GDP-MANNOSE MANNOSYL HYDROLASE"/>
    <property type="match status" value="1"/>
</dbReference>
<dbReference type="KEGG" id="rtc:APU90_01600"/>
<dbReference type="PROSITE" id="PS00893">
    <property type="entry name" value="NUDIX_BOX"/>
    <property type="match status" value="1"/>
</dbReference>
<proteinExistence type="predicted"/>
<sequence length="307" mass="31757">MGSEHAGDDGVFPRRPFDSSLGDGWVEVGGGQRLWGRFGAAGLLLRDPDGNVLLQHRADWSHFGGTWGLPGGARHPEESAIQTALRESHEEAGVPAALVVPLLASVAVIGHWSYTTVLADARERFEPRIGDAESRELRWVAPDDVGSFPLHPGLGATWPSLKSADEALPVLLVDAANVVGSRPDGWWRDRAGAAERLLGSLASLACNGLPGHILGLDAETLWPRIVVVLEGAACSASTTAALAAAPGGRLCVESADGSGDDTIVALTAHSDAPVVVVTADRGLKARVDALGAATLGPRALLSLVGTA</sequence>
<organism evidence="4 6">
    <name type="scientific">Rathayibacter toxicus</name>
    <dbReference type="NCBI Taxonomy" id="145458"/>
    <lineage>
        <taxon>Bacteria</taxon>
        <taxon>Bacillati</taxon>
        <taxon>Actinomycetota</taxon>
        <taxon>Actinomycetes</taxon>
        <taxon>Micrococcales</taxon>
        <taxon>Microbacteriaceae</taxon>
        <taxon>Rathayibacter</taxon>
    </lineage>
</organism>
<dbReference type="Gene3D" id="3.90.79.10">
    <property type="entry name" value="Nucleoside Triphosphate Pyrophosphohydrolase"/>
    <property type="match status" value="1"/>
</dbReference>
<reference evidence="4 6" key="1">
    <citation type="submission" date="2015-04" db="EMBL/GenBank/DDBJ databases">
        <title>Draft genome sequence of Rathayibacter toxicus strain FH-142 (AKA 70134 or CS 32), a Western Australian isolate.</title>
        <authorList>
            <consortium name="Consortium for Microbial Forensics and Genomics (microFORGE)"/>
            <person name="Knight B.M."/>
            <person name="Roberts D.P."/>
            <person name="Lin D."/>
            <person name="Hari K."/>
            <person name="Fletcher J."/>
            <person name="Melcher U."/>
            <person name="Blagden T."/>
            <person name="Luster D.G."/>
            <person name="Sechler A.J."/>
            <person name="Schneider W.L."/>
            <person name="Winegar R.A."/>
        </authorList>
    </citation>
    <scope>NUCLEOTIDE SEQUENCE [LARGE SCALE GENOMIC DNA]</scope>
    <source>
        <strain evidence="4 6">FH142</strain>
    </source>
</reference>
<dbReference type="PANTHER" id="PTHR43046:SF2">
    <property type="entry name" value="8-OXO-DGTP DIPHOSPHATASE-RELATED"/>
    <property type="match status" value="1"/>
</dbReference>
<comment type="cofactor">
    <cofactor evidence="1">
        <name>Mg(2+)</name>
        <dbReference type="ChEBI" id="CHEBI:18420"/>
    </cofactor>
</comment>
<dbReference type="Pfam" id="PF00293">
    <property type="entry name" value="NUDIX"/>
    <property type="match status" value="1"/>
</dbReference>
<dbReference type="InterPro" id="IPR020084">
    <property type="entry name" value="NUDIX_hydrolase_CS"/>
</dbReference>
<protein>
    <submittedName>
        <fullName evidence="5">NUDIX hydrolase</fullName>
    </submittedName>
</protein>
<dbReference type="Proteomes" id="UP000237966">
    <property type="component" value="Unassembled WGS sequence"/>
</dbReference>
<gene>
    <name evidence="5" type="ORF">C5C51_04645</name>
    <name evidence="4" type="ORF">VT73_09565</name>
</gene>
<comment type="caution">
    <text evidence="4">The sequence shown here is derived from an EMBL/GenBank/DDBJ whole genome shotgun (WGS) entry which is preliminary data.</text>
</comment>
<dbReference type="STRING" id="145458.APU90_01600"/>
<dbReference type="Proteomes" id="UP000052979">
    <property type="component" value="Unassembled WGS sequence"/>
</dbReference>
<dbReference type="RefSeq" id="WP_042734003.1">
    <property type="nucleotide sequence ID" value="NZ_CP010848.1"/>
</dbReference>
<dbReference type="GeneID" id="93667384"/>
<keyword evidence="6" id="KW-1185">Reference proteome</keyword>
<dbReference type="InterPro" id="IPR015797">
    <property type="entry name" value="NUDIX_hydrolase-like_dom_sf"/>
</dbReference>
<evidence type="ECO:0000256" key="1">
    <source>
        <dbReference type="ARBA" id="ARBA00001946"/>
    </source>
</evidence>
<dbReference type="PROSITE" id="PS51462">
    <property type="entry name" value="NUDIX"/>
    <property type="match status" value="1"/>
</dbReference>
<dbReference type="OrthoDB" id="3404294at2"/>
<dbReference type="PATRIC" id="fig|145458.8.peg.2171"/>
<evidence type="ECO:0000313" key="5">
    <source>
        <dbReference type="EMBL" id="PPI15103.1"/>
    </source>
</evidence>
<name>A0A0U1PRS1_9MICO</name>
<feature type="domain" description="Nudix hydrolase" evidence="3">
    <location>
        <begin position="36"/>
        <end position="163"/>
    </location>
</feature>
<evidence type="ECO:0000259" key="3">
    <source>
        <dbReference type="PROSITE" id="PS51462"/>
    </source>
</evidence>
<keyword evidence="2 5" id="KW-0378">Hydrolase</keyword>
<reference evidence="5 7" key="2">
    <citation type="submission" date="2018-02" db="EMBL/GenBank/DDBJ databases">
        <title>Bacteriophage NCPPB3778 and a type I-E CRISPR drive the evolution of the US Biological Select Agent, Rathayibacter toxicus.</title>
        <authorList>
            <person name="Davis E.W.II."/>
            <person name="Tabima J.F."/>
            <person name="Weisberg A.J."/>
            <person name="Lopes L.D."/>
            <person name="Wiseman M.S."/>
            <person name="Wiseman M.S."/>
            <person name="Pupko T."/>
            <person name="Belcher M.S."/>
            <person name="Sechler A.J."/>
            <person name="Tancos M.A."/>
            <person name="Schroeder B.K."/>
            <person name="Murray T.D."/>
            <person name="Luster D.G."/>
            <person name="Schneider W.L."/>
            <person name="Rogers E."/>
            <person name="Andreote F.D."/>
            <person name="Grunwald N.J."/>
            <person name="Putnam M.L."/>
            <person name="Chang J.H."/>
        </authorList>
    </citation>
    <scope>NUCLEOTIDE SEQUENCE [LARGE SCALE GENOMIC DNA]</scope>
    <source>
        <strain evidence="5 7">FH99</strain>
    </source>
</reference>
<evidence type="ECO:0000313" key="6">
    <source>
        <dbReference type="Proteomes" id="UP000052979"/>
    </source>
</evidence>
<dbReference type="GO" id="GO:0016787">
    <property type="term" value="F:hydrolase activity"/>
    <property type="evidence" value="ECO:0007669"/>
    <property type="project" value="UniProtKB-KW"/>
</dbReference>
<accession>A0A0U1PRS1</accession>
<dbReference type="AlphaFoldDB" id="A0A0U1PRS1"/>
<evidence type="ECO:0000256" key="2">
    <source>
        <dbReference type="ARBA" id="ARBA00022801"/>
    </source>
</evidence>
<dbReference type="eggNOG" id="COG0494">
    <property type="taxonomic scope" value="Bacteria"/>
</dbReference>